<feature type="domain" description="SRCR" evidence="7">
    <location>
        <begin position="114"/>
        <end position="214"/>
    </location>
</feature>
<dbReference type="SUPFAM" id="SSF56487">
    <property type="entry name" value="SRCR-like"/>
    <property type="match status" value="6"/>
</dbReference>
<dbReference type="KEGG" id="caua:113079092"/>
<dbReference type="RefSeq" id="XP_026107076.1">
    <property type="nucleotide sequence ID" value="XM_026251291.1"/>
</dbReference>
<sequence>MLESSALGSIRLVGSGGDCAGRLEVFHNGSWGTVCDDSWDIKDAHVVCRQLQCGVALSNQQVPAWFGPGSGHIWLDEVECEGNETSLWSCSSPGWGKHDCQHKEDVGVVCSGNVRLVNGNNSCAGRVEVYYKGEWGTVCDDFWALTNTAVVCRELGCDENSNTMRSAHFGPGSGKIWMDDVICSGSESSIFRCLKNKMGDHNCGHREDVGIICSGIRLVGGSRCSGRLEVPHGNTWYTVCATDFDQKDAEVVCRELDCGAPVQVLGAAAFDKGDTQMWTQEIQCRGNEYQFALCPASPSQFCSHENGVSVVCAETVRLVGANSRCAGRVEVLHNGQWGTVRDLGWDLPDAAVVCKELGCGEALEAPKGAHFGEGSGRVWISDLQCTGSELTLTNCRFNGWEIKANHTEDAGVICSGYTDLRIVNGPDICSGRIERQYSSKWGTLVGSGGDCAGRLEVFHSSSWGTVCDDSWDIKDAHVVCRQLQCGVALSNQPVPAWFGPGSGHIWLDEVECEGNETSLWSCSSPGWGKHDCQHKEDVGVVCSEFKEIRLTEGCEGNLEVFYNGSWGNVCWNQMDRDTASLICQELNCGRSGVLSESAARVESAPNWLDKVTCRPYDLTLWQCPSSPWGQNDCGEDEVAKITCSEEETSDSPQSRQTCFTSPSPYQRQCAKNNQF</sequence>
<dbReference type="SMART" id="SM00202">
    <property type="entry name" value="SR"/>
    <property type="match status" value="6"/>
</dbReference>
<feature type="disulfide bond" evidence="5">
    <location>
        <begin position="139"/>
        <end position="203"/>
    </location>
</feature>
<feature type="domain" description="SRCR" evidence="7">
    <location>
        <begin position="548"/>
        <end position="644"/>
    </location>
</feature>
<keyword evidence="2" id="KW-0677">Repeat</keyword>
<feature type="disulfide bond" evidence="5">
    <location>
        <begin position="183"/>
        <end position="193"/>
    </location>
</feature>
<feature type="disulfide bond" evidence="5">
    <location>
        <begin position="512"/>
        <end position="522"/>
    </location>
</feature>
<keyword evidence="8" id="KW-1185">Reference proteome</keyword>
<evidence type="ECO:0000256" key="4">
    <source>
        <dbReference type="ARBA" id="ARBA00023180"/>
    </source>
</evidence>
<dbReference type="Pfam" id="PF00530">
    <property type="entry name" value="SRCR"/>
    <property type="match status" value="6"/>
</dbReference>
<feature type="region of interest" description="Disordered" evidence="6">
    <location>
        <begin position="644"/>
        <end position="675"/>
    </location>
</feature>
<dbReference type="GO" id="GO:0031638">
    <property type="term" value="P:zymogen activation"/>
    <property type="evidence" value="ECO:0007669"/>
    <property type="project" value="TreeGrafter"/>
</dbReference>
<reference evidence="9" key="1">
    <citation type="submission" date="2025-08" db="UniProtKB">
        <authorList>
            <consortium name="RefSeq"/>
        </authorList>
    </citation>
    <scope>IDENTIFICATION</scope>
    <source>
        <strain evidence="9">Wakin</strain>
        <tissue evidence="9">Muscle</tissue>
    </source>
</reference>
<dbReference type="Proteomes" id="UP000515129">
    <property type="component" value="Unplaced"/>
</dbReference>
<dbReference type="FunFam" id="3.10.250.10:FF:000009">
    <property type="entry name" value="WC1"/>
    <property type="match status" value="2"/>
</dbReference>
<dbReference type="PROSITE" id="PS50287">
    <property type="entry name" value="SRCR_2"/>
    <property type="match status" value="6"/>
</dbReference>
<feature type="disulfide bond" evidence="5">
    <location>
        <begin position="613"/>
        <end position="623"/>
    </location>
</feature>
<dbReference type="InterPro" id="IPR036772">
    <property type="entry name" value="SRCR-like_dom_sf"/>
</dbReference>
<feature type="domain" description="SRCR" evidence="7">
    <location>
        <begin position="216"/>
        <end position="313"/>
    </location>
</feature>
<evidence type="ECO:0000256" key="1">
    <source>
        <dbReference type="ARBA" id="ARBA00022729"/>
    </source>
</evidence>
<evidence type="ECO:0000313" key="8">
    <source>
        <dbReference type="Proteomes" id="UP000515129"/>
    </source>
</evidence>
<organism evidence="8 9">
    <name type="scientific">Carassius auratus</name>
    <name type="common">Goldfish</name>
    <dbReference type="NCBI Taxonomy" id="7957"/>
    <lineage>
        <taxon>Eukaryota</taxon>
        <taxon>Metazoa</taxon>
        <taxon>Chordata</taxon>
        <taxon>Craniata</taxon>
        <taxon>Vertebrata</taxon>
        <taxon>Euteleostomi</taxon>
        <taxon>Actinopterygii</taxon>
        <taxon>Neopterygii</taxon>
        <taxon>Teleostei</taxon>
        <taxon>Ostariophysi</taxon>
        <taxon>Cypriniformes</taxon>
        <taxon>Cyprinidae</taxon>
        <taxon>Cyprininae</taxon>
        <taxon>Carassius</taxon>
    </lineage>
</organism>
<proteinExistence type="predicted"/>
<feature type="disulfide bond" evidence="5">
    <location>
        <begin position="80"/>
        <end position="90"/>
    </location>
</feature>
<feature type="domain" description="SRCR" evidence="7">
    <location>
        <begin position="10"/>
        <end position="111"/>
    </location>
</feature>
<dbReference type="GO" id="GO:0005886">
    <property type="term" value="C:plasma membrane"/>
    <property type="evidence" value="ECO:0007669"/>
    <property type="project" value="TreeGrafter"/>
</dbReference>
<name>A0A6P6NFY0_CARAU</name>
<feature type="domain" description="SRCR" evidence="7">
    <location>
        <begin position="316"/>
        <end position="415"/>
    </location>
</feature>
<keyword evidence="4" id="KW-0325">Glycoprotein</keyword>
<dbReference type="GO" id="GO:0005615">
    <property type="term" value="C:extracellular space"/>
    <property type="evidence" value="ECO:0007669"/>
    <property type="project" value="TreeGrafter"/>
</dbReference>
<dbReference type="FunFam" id="3.10.250.10:FF:000013">
    <property type="entry name" value="CD163 molecule like 1"/>
    <property type="match status" value="1"/>
</dbReference>
<dbReference type="OrthoDB" id="536948at2759"/>
<feature type="domain" description="SRCR" evidence="7">
    <location>
        <begin position="420"/>
        <end position="543"/>
    </location>
</feature>
<dbReference type="AlphaFoldDB" id="A0A6P6NFY0"/>
<dbReference type="PANTHER" id="PTHR48071">
    <property type="entry name" value="SRCR DOMAIN-CONTAINING PROTEIN"/>
    <property type="match status" value="1"/>
</dbReference>
<dbReference type="PRINTS" id="PR00258">
    <property type="entry name" value="SPERACTRCPTR"/>
</dbReference>
<evidence type="ECO:0000313" key="9">
    <source>
        <dbReference type="RefSeq" id="XP_026107076.1"/>
    </source>
</evidence>
<dbReference type="GO" id="GO:0004252">
    <property type="term" value="F:serine-type endopeptidase activity"/>
    <property type="evidence" value="ECO:0007669"/>
    <property type="project" value="TreeGrafter"/>
</dbReference>
<feature type="disulfide bond" evidence="5">
    <location>
        <begin position="385"/>
        <end position="395"/>
    </location>
</feature>
<dbReference type="GeneID" id="113079092"/>
<dbReference type="PROSITE" id="PS00420">
    <property type="entry name" value="SRCR_1"/>
    <property type="match status" value="1"/>
</dbReference>
<feature type="disulfide bond" evidence="5">
    <location>
        <begin position="152"/>
        <end position="213"/>
    </location>
</feature>
<keyword evidence="1" id="KW-0732">Signal</keyword>
<dbReference type="FunFam" id="3.10.250.10:FF:000012">
    <property type="entry name" value="CD163 molecule like 1"/>
    <property type="match status" value="1"/>
</dbReference>
<dbReference type="FunFam" id="3.10.250.10:FF:000006">
    <property type="entry name" value="neurotrypsin isoform X2"/>
    <property type="match status" value="2"/>
</dbReference>
<evidence type="ECO:0000259" key="7">
    <source>
        <dbReference type="PROSITE" id="PS50287"/>
    </source>
</evidence>
<evidence type="ECO:0000256" key="5">
    <source>
        <dbReference type="PROSITE-ProRule" id="PRU00196"/>
    </source>
</evidence>
<evidence type="ECO:0000256" key="2">
    <source>
        <dbReference type="ARBA" id="ARBA00022737"/>
    </source>
</evidence>
<gene>
    <name evidence="9" type="primary">LOC113079092</name>
</gene>
<evidence type="ECO:0000256" key="6">
    <source>
        <dbReference type="SAM" id="MobiDB-lite"/>
    </source>
</evidence>
<dbReference type="InterPro" id="IPR001190">
    <property type="entry name" value="SRCR"/>
</dbReference>
<feature type="disulfide bond" evidence="5">
    <location>
        <begin position="284"/>
        <end position="294"/>
    </location>
</feature>
<keyword evidence="3 5" id="KW-1015">Disulfide bond</keyword>
<dbReference type="Gene3D" id="3.10.250.10">
    <property type="entry name" value="SRCR-like domain"/>
    <property type="match status" value="6"/>
</dbReference>
<dbReference type="PANTHER" id="PTHR48071:SF18">
    <property type="entry name" value="DELETED IN MALIGNANT BRAIN TUMORS 1 PROTEIN-RELATED"/>
    <property type="match status" value="1"/>
</dbReference>
<comment type="caution">
    <text evidence="5">Lacks conserved residue(s) required for the propagation of feature annotation.</text>
</comment>
<evidence type="ECO:0000256" key="3">
    <source>
        <dbReference type="ARBA" id="ARBA00023157"/>
    </source>
</evidence>
<feature type="compositionally biased region" description="Polar residues" evidence="6">
    <location>
        <begin position="650"/>
        <end position="675"/>
    </location>
</feature>
<accession>A0A6P6NFY0</accession>
<protein>
    <submittedName>
        <fullName evidence="9">Deleted in malignant brain tumors 1 protein-like</fullName>
    </submittedName>
</protein>